<evidence type="ECO:0000256" key="8">
    <source>
        <dbReference type="PIRNR" id="PIRNR015617"/>
    </source>
</evidence>
<evidence type="ECO:0000256" key="2">
    <source>
        <dbReference type="ARBA" id="ARBA00007487"/>
    </source>
</evidence>
<dbReference type="Proteomes" id="UP000661077">
    <property type="component" value="Unassembled WGS sequence"/>
</dbReference>
<dbReference type="NCBIfam" id="NF004637">
    <property type="entry name" value="PRK05986.1"/>
    <property type="match status" value="1"/>
</dbReference>
<evidence type="ECO:0000313" key="11">
    <source>
        <dbReference type="Proteomes" id="UP000661077"/>
    </source>
</evidence>
<comment type="catalytic activity">
    <reaction evidence="7 8">
        <text>2 cob(II)alamin + reduced [electron-transfer flavoprotein] + 2 ATP = 2 adenosylcob(III)alamin + 2 triphosphate + oxidized [electron-transfer flavoprotein] + 3 H(+)</text>
        <dbReference type="Rhea" id="RHEA:28671"/>
        <dbReference type="Rhea" id="RHEA-COMP:10685"/>
        <dbReference type="Rhea" id="RHEA-COMP:10686"/>
        <dbReference type="ChEBI" id="CHEBI:15378"/>
        <dbReference type="ChEBI" id="CHEBI:16304"/>
        <dbReference type="ChEBI" id="CHEBI:18036"/>
        <dbReference type="ChEBI" id="CHEBI:18408"/>
        <dbReference type="ChEBI" id="CHEBI:30616"/>
        <dbReference type="ChEBI" id="CHEBI:57692"/>
        <dbReference type="ChEBI" id="CHEBI:58307"/>
        <dbReference type="EC" id="2.5.1.17"/>
    </reaction>
</comment>
<protein>
    <recommendedName>
        <fullName evidence="3 8">Corrinoid adenosyltransferase</fullName>
        <ecNumber evidence="3 8">2.5.1.17</ecNumber>
    </recommendedName>
    <alternativeName>
        <fullName evidence="8">Cob(II)alamin adenosyltransferase</fullName>
    </alternativeName>
    <alternativeName>
        <fullName evidence="8">Cob(II)yrinic acid a,c-diamide adenosyltransferase</fullName>
    </alternativeName>
</protein>
<sequence length="219" mass="25058">MSTLTDGSLEDKQIEPNQTEAERDRLHAEEMKRRQAERRAERATKKERGGLLMVLTGPGKGKSSSAFGMVARALGWDMRVGIVQFIKGKWQTGEKHFFRRFPERVTFDVMGEGFTWDVQDRQRDIAAAQQAWQRSCELIADPDYDFILLDELNIAIRNDYVSIADVVAFLKNRPRDKHICITGRDARPELIEIADLVTEMTLVKHPYAAGFKAQRGVEF</sequence>
<accession>A0ABS1X2S5</accession>
<dbReference type="EMBL" id="JAEVLS010000005">
    <property type="protein sequence ID" value="MBM0107531.1"/>
    <property type="molecule type" value="Genomic_DNA"/>
</dbReference>
<keyword evidence="8 10" id="KW-0808">Transferase</keyword>
<comment type="function">
    <text evidence="5 8">Required for both de novo synthesis of the corrin ring for the assimilation of exogenous corrinoids. Participates in the adenosylation of a variety of incomplete and complete corrinoids.</text>
</comment>
<reference evidence="10 11" key="1">
    <citation type="journal article" date="2021" name="Int. J. Syst. Evol. Microbiol.">
        <title>Steroidobacter gossypii sp. nov., isolated from soil of cotton cropping field.</title>
        <authorList>
            <person name="Huang R."/>
            <person name="Yang S."/>
            <person name="Zhen C."/>
            <person name="Liu W."/>
        </authorList>
    </citation>
    <scope>NUCLEOTIDE SEQUENCE [LARGE SCALE GENOMIC DNA]</scope>
    <source>
        <strain evidence="10 11">S1-65</strain>
    </source>
</reference>
<keyword evidence="8" id="KW-0067">ATP-binding</keyword>
<dbReference type="PANTHER" id="PTHR46638">
    <property type="entry name" value="CORRINOID ADENOSYLTRANSFERASE"/>
    <property type="match status" value="1"/>
</dbReference>
<name>A0ABS1X2S5_9GAMM</name>
<comment type="caution">
    <text evidence="10">The sequence shown here is derived from an EMBL/GenBank/DDBJ whole genome shotgun (WGS) entry which is preliminary data.</text>
</comment>
<dbReference type="NCBIfam" id="TIGR00708">
    <property type="entry name" value="cobA"/>
    <property type="match status" value="1"/>
</dbReference>
<feature type="region of interest" description="Disordered" evidence="9">
    <location>
        <begin position="1"/>
        <end position="44"/>
    </location>
</feature>
<dbReference type="Pfam" id="PF02572">
    <property type="entry name" value="CobA_CobO_BtuR"/>
    <property type="match status" value="1"/>
</dbReference>
<dbReference type="EC" id="2.5.1.17" evidence="3 8"/>
<evidence type="ECO:0000256" key="7">
    <source>
        <dbReference type="ARBA" id="ARBA00048692"/>
    </source>
</evidence>
<evidence type="ECO:0000256" key="5">
    <source>
        <dbReference type="ARBA" id="ARBA00024929"/>
    </source>
</evidence>
<dbReference type="PIRSF" id="PIRSF015617">
    <property type="entry name" value="Adensltrnsf_CobA"/>
    <property type="match status" value="1"/>
</dbReference>
<evidence type="ECO:0000256" key="4">
    <source>
        <dbReference type="ARBA" id="ARBA00023244"/>
    </source>
</evidence>
<dbReference type="InterPro" id="IPR027417">
    <property type="entry name" value="P-loop_NTPase"/>
</dbReference>
<feature type="compositionally biased region" description="Basic and acidic residues" evidence="9">
    <location>
        <begin position="9"/>
        <end position="44"/>
    </location>
</feature>
<evidence type="ECO:0000256" key="1">
    <source>
        <dbReference type="ARBA" id="ARBA00005121"/>
    </source>
</evidence>
<dbReference type="InterPro" id="IPR003724">
    <property type="entry name" value="CblAdoTrfase_CobA"/>
</dbReference>
<comment type="catalytic activity">
    <reaction evidence="6 8">
        <text>2 cob(II)yrinate a,c diamide + reduced [electron-transfer flavoprotein] + 2 ATP = 2 adenosylcob(III)yrinate a,c-diamide + 2 triphosphate + oxidized [electron-transfer flavoprotein] + 3 H(+)</text>
        <dbReference type="Rhea" id="RHEA:11528"/>
        <dbReference type="Rhea" id="RHEA-COMP:10685"/>
        <dbReference type="Rhea" id="RHEA-COMP:10686"/>
        <dbReference type="ChEBI" id="CHEBI:15378"/>
        <dbReference type="ChEBI" id="CHEBI:18036"/>
        <dbReference type="ChEBI" id="CHEBI:30616"/>
        <dbReference type="ChEBI" id="CHEBI:57692"/>
        <dbReference type="ChEBI" id="CHEBI:58307"/>
        <dbReference type="ChEBI" id="CHEBI:58503"/>
        <dbReference type="ChEBI" id="CHEBI:58537"/>
        <dbReference type="EC" id="2.5.1.17"/>
    </reaction>
</comment>
<comment type="similarity">
    <text evidence="2 8">Belongs to the Cob(I)alamin adenosyltransferase family.</text>
</comment>
<dbReference type="GO" id="GO:0008817">
    <property type="term" value="F:corrinoid adenosyltransferase activity"/>
    <property type="evidence" value="ECO:0007669"/>
    <property type="project" value="UniProtKB-EC"/>
</dbReference>
<evidence type="ECO:0000256" key="3">
    <source>
        <dbReference type="ARBA" id="ARBA00012454"/>
    </source>
</evidence>
<keyword evidence="11" id="KW-1185">Reference proteome</keyword>
<keyword evidence="8" id="KW-0169">Cobalamin biosynthesis</keyword>
<dbReference type="CDD" id="cd00561">
    <property type="entry name" value="CobA_ACA"/>
    <property type="match status" value="1"/>
</dbReference>
<evidence type="ECO:0000256" key="9">
    <source>
        <dbReference type="SAM" id="MobiDB-lite"/>
    </source>
</evidence>
<keyword evidence="8" id="KW-0547">Nucleotide-binding</keyword>
<comment type="subcellular location">
    <subcellularLocation>
        <location evidence="8">Cytoplasm</location>
    </subcellularLocation>
</comment>
<proteinExistence type="inferred from homology"/>
<dbReference type="PANTHER" id="PTHR46638:SF1">
    <property type="entry name" value="CORRINOID ADENOSYLTRANSFERASE"/>
    <property type="match status" value="1"/>
</dbReference>
<keyword evidence="8" id="KW-0963">Cytoplasm</keyword>
<comment type="pathway">
    <text evidence="1 8">Cofactor biosynthesis; adenosylcobalamin biosynthesis; adenosylcobalamin from cob(II)yrinate a,c-diamide: step 2/7.</text>
</comment>
<dbReference type="RefSeq" id="WP_203169637.1">
    <property type="nucleotide sequence ID" value="NZ_JAEVLS010000005.1"/>
</dbReference>
<dbReference type="Gene3D" id="3.40.50.300">
    <property type="entry name" value="P-loop containing nucleotide triphosphate hydrolases"/>
    <property type="match status" value="1"/>
</dbReference>
<evidence type="ECO:0000313" key="10">
    <source>
        <dbReference type="EMBL" id="MBM0107531.1"/>
    </source>
</evidence>
<keyword evidence="4 8" id="KW-0627">Porphyrin biosynthesis</keyword>
<dbReference type="SUPFAM" id="SSF52540">
    <property type="entry name" value="P-loop containing nucleoside triphosphate hydrolases"/>
    <property type="match status" value="1"/>
</dbReference>
<gene>
    <name evidence="10" type="primary">cobO</name>
    <name evidence="10" type="ORF">JM946_22550</name>
</gene>
<organism evidence="10 11">
    <name type="scientific">Steroidobacter gossypii</name>
    <dbReference type="NCBI Taxonomy" id="2805490"/>
    <lineage>
        <taxon>Bacteria</taxon>
        <taxon>Pseudomonadati</taxon>
        <taxon>Pseudomonadota</taxon>
        <taxon>Gammaproteobacteria</taxon>
        <taxon>Steroidobacterales</taxon>
        <taxon>Steroidobacteraceae</taxon>
        <taxon>Steroidobacter</taxon>
    </lineage>
</organism>
<evidence type="ECO:0000256" key="6">
    <source>
        <dbReference type="ARBA" id="ARBA00048555"/>
    </source>
</evidence>